<dbReference type="EMBL" id="LSSK01000366">
    <property type="protein sequence ID" value="OMH83563.1"/>
    <property type="molecule type" value="Genomic_DNA"/>
</dbReference>
<sequence length="172" mass="18554">LVTSMYACGVTITGLINRKKKNAPINDDTARSPDAGNRRRISDRICLQIHRIPYGVLSRLLIIASIIRPASVVSLTTRGRITAINASSDTCTFSSPPLRLASSSCTISGLISRSIVLYTSIIWLISGATTALRYACPGPRRVYVVISRRIGVFARNKLDESDAVSNCAASTI</sequence>
<protein>
    <submittedName>
        <fullName evidence="1">Uncharacterized protein</fullName>
    </submittedName>
</protein>
<feature type="non-terminal residue" evidence="1">
    <location>
        <position position="1"/>
    </location>
</feature>
<accession>A0A1R1PRP3</accession>
<keyword evidence="2" id="KW-1185">Reference proteome</keyword>
<dbReference type="AlphaFoldDB" id="A0A1R1PRP3"/>
<comment type="caution">
    <text evidence="1">The sequence shown here is derived from an EMBL/GenBank/DDBJ whole genome shotgun (WGS) entry which is preliminary data.</text>
</comment>
<name>A0A1R1PRP3_ZANCU</name>
<organism evidence="1 2">
    <name type="scientific">Zancudomyces culisetae</name>
    <name type="common">Gut fungus</name>
    <name type="synonym">Smittium culisetae</name>
    <dbReference type="NCBI Taxonomy" id="1213189"/>
    <lineage>
        <taxon>Eukaryota</taxon>
        <taxon>Fungi</taxon>
        <taxon>Fungi incertae sedis</taxon>
        <taxon>Zoopagomycota</taxon>
        <taxon>Kickxellomycotina</taxon>
        <taxon>Harpellomycetes</taxon>
        <taxon>Harpellales</taxon>
        <taxon>Legeriomycetaceae</taxon>
        <taxon>Zancudomyces</taxon>
    </lineage>
</organism>
<evidence type="ECO:0000313" key="1">
    <source>
        <dbReference type="EMBL" id="OMH83563.1"/>
    </source>
</evidence>
<dbReference type="Proteomes" id="UP000188320">
    <property type="component" value="Unassembled WGS sequence"/>
</dbReference>
<reference evidence="2" key="1">
    <citation type="submission" date="2017-01" db="EMBL/GenBank/DDBJ databases">
        <authorList>
            <person name="Wang Y."/>
            <person name="White M."/>
            <person name="Kvist S."/>
            <person name="Moncalvo J.-M."/>
        </authorList>
    </citation>
    <scope>NUCLEOTIDE SEQUENCE [LARGE SCALE GENOMIC DNA]</scope>
    <source>
        <strain evidence="2">COL-18-3</strain>
    </source>
</reference>
<evidence type="ECO:0000313" key="2">
    <source>
        <dbReference type="Proteomes" id="UP000188320"/>
    </source>
</evidence>
<gene>
    <name evidence="1" type="ORF">AX774_g2930</name>
</gene>
<proteinExistence type="predicted"/>